<name>A0A0M0J8E5_9EUKA</name>
<evidence type="ECO:0000313" key="13">
    <source>
        <dbReference type="Proteomes" id="UP000037460"/>
    </source>
</evidence>
<evidence type="ECO:0000256" key="6">
    <source>
        <dbReference type="ARBA" id="ARBA00022968"/>
    </source>
</evidence>
<dbReference type="PANTHER" id="PTHR11214:SF3">
    <property type="entry name" value="BETA-1,3-GALACTOSYLTRANSFERASE 6"/>
    <property type="match status" value="1"/>
</dbReference>
<dbReference type="InterPro" id="IPR002659">
    <property type="entry name" value="Glyco_trans_31"/>
</dbReference>
<organism evidence="12 13">
    <name type="scientific">Chrysochromulina tobinii</name>
    <dbReference type="NCBI Taxonomy" id="1460289"/>
    <lineage>
        <taxon>Eukaryota</taxon>
        <taxon>Haptista</taxon>
        <taxon>Haptophyta</taxon>
        <taxon>Prymnesiophyceae</taxon>
        <taxon>Prymnesiales</taxon>
        <taxon>Chrysochromulinaceae</taxon>
        <taxon>Chrysochromulina</taxon>
    </lineage>
</organism>
<evidence type="ECO:0000256" key="5">
    <source>
        <dbReference type="ARBA" id="ARBA00022692"/>
    </source>
</evidence>
<evidence type="ECO:0000256" key="4">
    <source>
        <dbReference type="ARBA" id="ARBA00022679"/>
    </source>
</evidence>
<dbReference type="PANTHER" id="PTHR11214">
    <property type="entry name" value="BETA-1,3-N-ACETYLGLUCOSAMINYLTRANSFERASE"/>
    <property type="match status" value="1"/>
</dbReference>
<sequence>MLGSRVTTASEMLRAFHSSIDGPANAEEARRYRIVQGERICGWSCDPSGPYYEQDKHLCPAECKPGYRLKPGKARYERIADVCHTDPPPLPPPSSPGLRASCSDDATAIANAGVWMLIGVQTGPTHRGRRDGIRRSWKRWDQDNSGVLVCFLIGRVGIAAEVLAELGEEGKAHNDLLWLVNATDAGVPTIKGYHWWRAANRLLPPPGSTRGIRIAAKVDDDSFLHVGNLMADMRRLHCAEYLHYGSIGFTGYDPSIWKLCGWSWQTHGANYRKNQCADHGAYPPFPFMNGVLELLSAPLVRYVATSPDVFAFVTRAERAVEARKAAGWGMSPKGGQRGPRVWRQNEDVALGFWLSRAERRGLFNVTWVRINDRAMNMACISTKGMYQRPRNDTISVHFLKRPGGLEYIWGLLHDGVPHSPQNCSRWVWHDACRSPKDADTEWCQRHPTDKLDPNFDASPRRAEDKH</sequence>
<dbReference type="AlphaFoldDB" id="A0A0M0J8E5"/>
<keyword evidence="7" id="KW-1133">Transmembrane helix</keyword>
<accession>A0A0M0J8E5</accession>
<reference evidence="13" key="1">
    <citation type="journal article" date="2015" name="PLoS Genet.">
        <title>Genome Sequence and Transcriptome Analyses of Chrysochromulina tobin: Metabolic Tools for Enhanced Algal Fitness in the Prominent Order Prymnesiales (Haptophyceae).</title>
        <authorList>
            <person name="Hovde B.T."/>
            <person name="Deodato C.R."/>
            <person name="Hunsperger H.M."/>
            <person name="Ryken S.A."/>
            <person name="Yost W."/>
            <person name="Jha R.K."/>
            <person name="Patterson J."/>
            <person name="Monnat R.J. Jr."/>
            <person name="Barlow S.B."/>
            <person name="Starkenburg S.R."/>
            <person name="Cattolico R.A."/>
        </authorList>
    </citation>
    <scope>NUCLEOTIDE SEQUENCE</scope>
    <source>
        <strain evidence="13">CCMP291</strain>
    </source>
</reference>
<dbReference type="GO" id="GO:0008378">
    <property type="term" value="F:galactosyltransferase activity"/>
    <property type="evidence" value="ECO:0007669"/>
    <property type="project" value="TreeGrafter"/>
</dbReference>
<dbReference type="OrthoDB" id="2139606at2759"/>
<evidence type="ECO:0000256" key="10">
    <source>
        <dbReference type="RuleBase" id="RU363063"/>
    </source>
</evidence>
<comment type="similarity">
    <text evidence="2 10">Belongs to the glycosyltransferase 31 family.</text>
</comment>
<dbReference type="Proteomes" id="UP000037460">
    <property type="component" value="Unassembled WGS sequence"/>
</dbReference>
<keyword evidence="3 10" id="KW-0328">Glycosyltransferase</keyword>
<keyword evidence="4" id="KW-0808">Transferase</keyword>
<evidence type="ECO:0000256" key="11">
    <source>
        <dbReference type="SAM" id="MobiDB-lite"/>
    </source>
</evidence>
<keyword evidence="13" id="KW-1185">Reference proteome</keyword>
<comment type="caution">
    <text evidence="12">The sequence shown here is derived from an EMBL/GenBank/DDBJ whole genome shotgun (WGS) entry which is preliminary data.</text>
</comment>
<dbReference type="GO" id="GO:0000139">
    <property type="term" value="C:Golgi membrane"/>
    <property type="evidence" value="ECO:0007669"/>
    <property type="project" value="UniProtKB-SubCell"/>
</dbReference>
<evidence type="ECO:0000256" key="2">
    <source>
        <dbReference type="ARBA" id="ARBA00008661"/>
    </source>
</evidence>
<dbReference type="EMBL" id="JWZX01003243">
    <property type="protein sequence ID" value="KOO22869.1"/>
    <property type="molecule type" value="Genomic_DNA"/>
</dbReference>
<feature type="region of interest" description="Disordered" evidence="11">
    <location>
        <begin position="442"/>
        <end position="466"/>
    </location>
</feature>
<evidence type="ECO:0000313" key="12">
    <source>
        <dbReference type="EMBL" id="KOO22869.1"/>
    </source>
</evidence>
<dbReference type="Pfam" id="PF01762">
    <property type="entry name" value="Galactosyl_T"/>
    <property type="match status" value="1"/>
</dbReference>
<keyword evidence="5" id="KW-0812">Transmembrane</keyword>
<gene>
    <name evidence="12" type="ORF">Ctob_002052</name>
</gene>
<keyword evidence="9" id="KW-0472">Membrane</keyword>
<proteinExistence type="inferred from homology"/>
<dbReference type="EC" id="2.4.1.-" evidence="10"/>
<keyword evidence="6" id="KW-0735">Signal-anchor</keyword>
<keyword evidence="8 10" id="KW-0333">Golgi apparatus</keyword>
<evidence type="ECO:0000256" key="7">
    <source>
        <dbReference type="ARBA" id="ARBA00022989"/>
    </source>
</evidence>
<evidence type="ECO:0000256" key="8">
    <source>
        <dbReference type="ARBA" id="ARBA00023034"/>
    </source>
</evidence>
<protein>
    <recommendedName>
        <fullName evidence="10">Hexosyltransferase</fullName>
        <ecNumber evidence="10">2.4.1.-</ecNumber>
    </recommendedName>
</protein>
<evidence type="ECO:0000256" key="1">
    <source>
        <dbReference type="ARBA" id="ARBA00004323"/>
    </source>
</evidence>
<evidence type="ECO:0000256" key="3">
    <source>
        <dbReference type="ARBA" id="ARBA00022676"/>
    </source>
</evidence>
<evidence type="ECO:0000256" key="9">
    <source>
        <dbReference type="ARBA" id="ARBA00023136"/>
    </source>
</evidence>
<comment type="subcellular location">
    <subcellularLocation>
        <location evidence="1 10">Golgi apparatus membrane</location>
        <topology evidence="1 10">Single-pass type II membrane protein</topology>
    </subcellularLocation>
</comment>